<evidence type="ECO:0000256" key="2">
    <source>
        <dbReference type="PROSITE-ProRule" id="PRU00335"/>
    </source>
</evidence>
<dbReference type="Proteomes" id="UP000288623">
    <property type="component" value="Unassembled WGS sequence"/>
</dbReference>
<dbReference type="AlphaFoldDB" id="A0A433RTJ4"/>
<dbReference type="PANTHER" id="PTHR43479">
    <property type="entry name" value="ACREF/ENVCD OPERON REPRESSOR-RELATED"/>
    <property type="match status" value="1"/>
</dbReference>
<evidence type="ECO:0000313" key="4">
    <source>
        <dbReference type="EMBL" id="RUS55458.1"/>
    </source>
</evidence>
<protein>
    <recommendedName>
        <fullName evidence="3">HTH tetR-type domain-containing protein</fullName>
    </recommendedName>
</protein>
<evidence type="ECO:0000256" key="1">
    <source>
        <dbReference type="ARBA" id="ARBA00023125"/>
    </source>
</evidence>
<dbReference type="SUPFAM" id="SSF46689">
    <property type="entry name" value="Homeodomain-like"/>
    <property type="match status" value="1"/>
</dbReference>
<name>A0A433RTJ4_9BACL</name>
<feature type="domain" description="HTH tetR-type" evidence="3">
    <location>
        <begin position="1"/>
        <end position="61"/>
    </location>
</feature>
<proteinExistence type="predicted"/>
<reference evidence="4 5" key="1">
    <citation type="submission" date="2014-11" db="EMBL/GenBank/DDBJ databases">
        <title>Genome sequence and analysis of novel Kurthia sp.</title>
        <authorList>
            <person name="Lawson J.N."/>
            <person name="Gonzalez J.E."/>
            <person name="Rinauldi L."/>
            <person name="Xuan Z."/>
            <person name="Firman A."/>
            <person name="Shaddox L."/>
            <person name="Trudeau A."/>
            <person name="Shah S."/>
            <person name="Reiman D."/>
        </authorList>
    </citation>
    <scope>NUCLEOTIDE SEQUENCE [LARGE SCALE GENOMIC DNA]</scope>
    <source>
        <strain evidence="4 5">3B1D</strain>
    </source>
</reference>
<feature type="DNA-binding region" description="H-T-H motif" evidence="2">
    <location>
        <begin position="24"/>
        <end position="43"/>
    </location>
</feature>
<dbReference type="OrthoDB" id="9812993at2"/>
<dbReference type="Pfam" id="PF00440">
    <property type="entry name" value="TetR_N"/>
    <property type="match status" value="1"/>
</dbReference>
<dbReference type="Gene3D" id="1.10.10.60">
    <property type="entry name" value="Homeodomain-like"/>
    <property type="match status" value="1"/>
</dbReference>
<gene>
    <name evidence="4" type="ORF">QI30_11005</name>
</gene>
<keyword evidence="5" id="KW-1185">Reference proteome</keyword>
<dbReference type="PANTHER" id="PTHR43479:SF11">
    <property type="entry name" value="ACREF_ENVCD OPERON REPRESSOR-RELATED"/>
    <property type="match status" value="1"/>
</dbReference>
<organism evidence="4 5">
    <name type="scientific">Candidatus Kurthia intestinigallinarum</name>
    <dbReference type="NCBI Taxonomy" id="1562256"/>
    <lineage>
        <taxon>Bacteria</taxon>
        <taxon>Bacillati</taxon>
        <taxon>Bacillota</taxon>
        <taxon>Bacilli</taxon>
        <taxon>Bacillales</taxon>
        <taxon>Caryophanaceae</taxon>
        <taxon>Kurthia</taxon>
    </lineage>
</organism>
<comment type="caution">
    <text evidence="4">The sequence shown here is derived from an EMBL/GenBank/DDBJ whole genome shotgun (WGS) entry which is preliminary data.</text>
</comment>
<dbReference type="PRINTS" id="PR00455">
    <property type="entry name" value="HTHTETR"/>
</dbReference>
<dbReference type="InterPro" id="IPR001647">
    <property type="entry name" value="HTH_TetR"/>
</dbReference>
<dbReference type="InterPro" id="IPR009057">
    <property type="entry name" value="Homeodomain-like_sf"/>
</dbReference>
<accession>A0A433RTJ4</accession>
<keyword evidence="1 2" id="KW-0238">DNA-binding</keyword>
<dbReference type="RefSeq" id="WP_020189334.1">
    <property type="nucleotide sequence ID" value="NZ_JTFC01000031.1"/>
</dbReference>
<sequence length="278" mass="32321">MSKKELIIQKSKELFSTKGIEQTSIEDITKACKISKGAFYLSFKSKDALMLAIVDSIIREVIVHIQQLNDEEISSHERLERYCAYNFSILEQHAPLVIMYLQNQPISNDDLLAHISQFGLQIEKYVLIFLEDAYPFVPKEKVYDLAIYLNGLIKGFGEFFFNKQIPYQFADVASHIMHCLDALAQAELAVFVNAELYESNRKSPFHFKPEEMTIIELEEIERCLVLYDDHPFYKETLLVLKEELQRDEPRKALLAGMTNNLMQEKELQWLATLLKQTL</sequence>
<evidence type="ECO:0000313" key="5">
    <source>
        <dbReference type="Proteomes" id="UP000288623"/>
    </source>
</evidence>
<dbReference type="PROSITE" id="PS50977">
    <property type="entry name" value="HTH_TETR_2"/>
    <property type="match status" value="1"/>
</dbReference>
<dbReference type="EMBL" id="JTFC01000031">
    <property type="protein sequence ID" value="RUS55458.1"/>
    <property type="molecule type" value="Genomic_DNA"/>
</dbReference>
<dbReference type="GO" id="GO:0003677">
    <property type="term" value="F:DNA binding"/>
    <property type="evidence" value="ECO:0007669"/>
    <property type="project" value="UniProtKB-UniRule"/>
</dbReference>
<dbReference type="Gene3D" id="1.10.357.10">
    <property type="entry name" value="Tetracycline Repressor, domain 2"/>
    <property type="match status" value="1"/>
</dbReference>
<evidence type="ECO:0000259" key="3">
    <source>
        <dbReference type="PROSITE" id="PS50977"/>
    </source>
</evidence>
<dbReference type="InterPro" id="IPR050624">
    <property type="entry name" value="HTH-type_Tx_Regulator"/>
</dbReference>